<comment type="caution">
    <text evidence="1">The sequence shown here is derived from an EMBL/GenBank/DDBJ whole genome shotgun (WGS) entry which is preliminary data.</text>
</comment>
<dbReference type="AlphaFoldDB" id="A0A3L9MM47"/>
<accession>A0A3L9MM47</accession>
<organism evidence="1 2">
    <name type="scientific">Faecalibacter macacae</name>
    <dbReference type="NCBI Taxonomy" id="1859289"/>
    <lineage>
        <taxon>Bacteria</taxon>
        <taxon>Pseudomonadati</taxon>
        <taxon>Bacteroidota</taxon>
        <taxon>Flavobacteriia</taxon>
        <taxon>Flavobacteriales</taxon>
        <taxon>Weeksellaceae</taxon>
        <taxon>Faecalibacter</taxon>
    </lineage>
</organism>
<dbReference type="RefSeq" id="WP_121933477.1">
    <property type="nucleotide sequence ID" value="NZ_RDOJ01000002.1"/>
</dbReference>
<keyword evidence="2" id="KW-1185">Reference proteome</keyword>
<reference evidence="1 2" key="1">
    <citation type="submission" date="2018-10" db="EMBL/GenBank/DDBJ databases">
        <authorList>
            <person name="Chen X."/>
        </authorList>
    </citation>
    <scope>NUCLEOTIDE SEQUENCE [LARGE SCALE GENOMIC DNA]</scope>
    <source>
        <strain evidence="1 2">YIM 102668</strain>
    </source>
</reference>
<gene>
    <name evidence="1" type="ORF">EAH69_01735</name>
</gene>
<proteinExistence type="predicted"/>
<dbReference type="EMBL" id="RDOJ01000002">
    <property type="protein sequence ID" value="RLZ12264.1"/>
    <property type="molecule type" value="Genomic_DNA"/>
</dbReference>
<dbReference type="Proteomes" id="UP000275348">
    <property type="component" value="Unassembled WGS sequence"/>
</dbReference>
<dbReference type="OrthoDB" id="1450590at2"/>
<evidence type="ECO:0000313" key="1">
    <source>
        <dbReference type="EMBL" id="RLZ12264.1"/>
    </source>
</evidence>
<protein>
    <submittedName>
        <fullName evidence="1">Uncharacterized protein</fullName>
    </submittedName>
</protein>
<evidence type="ECO:0000313" key="2">
    <source>
        <dbReference type="Proteomes" id="UP000275348"/>
    </source>
</evidence>
<sequence>MNTIAIIISILILFIIGFIFLKSQAKKNVEITIQENEIKSPKVTYIQISKTEKGKVNFQDDYTFDISSITKRKNKLDILTTFQNNSSKHIRIEIIKTVLSLNGKEIVGDHQLKEMTMGTNDIILKNTILSGGNLIRNIYFSDINSQEYNSTDTLKIELLINNAPYTLENSFGKSTVDKVKVIEE</sequence>
<name>A0A3L9MM47_9FLAO</name>